<dbReference type="Proteomes" id="UP000054408">
    <property type="component" value="Unassembled WGS sequence"/>
</dbReference>
<feature type="compositionally biased region" description="Basic residues" evidence="2">
    <location>
        <begin position="737"/>
        <end position="749"/>
    </location>
</feature>
<name>A0A0L0DMV3_THETB</name>
<dbReference type="InterPro" id="IPR006553">
    <property type="entry name" value="Leu-rich_rpt_Cys-con_subtyp"/>
</dbReference>
<organism evidence="4 5">
    <name type="scientific">Thecamonas trahens ATCC 50062</name>
    <dbReference type="NCBI Taxonomy" id="461836"/>
    <lineage>
        <taxon>Eukaryota</taxon>
        <taxon>Apusozoa</taxon>
        <taxon>Apusomonadida</taxon>
        <taxon>Apusomonadidae</taxon>
        <taxon>Thecamonas</taxon>
    </lineage>
</organism>
<keyword evidence="5" id="KW-1185">Reference proteome</keyword>
<accession>A0A0L0DMV3</accession>
<dbReference type="RefSeq" id="XP_013754412.1">
    <property type="nucleotide sequence ID" value="XM_013898958.1"/>
</dbReference>
<dbReference type="Gene3D" id="3.80.10.10">
    <property type="entry name" value="Ribonuclease Inhibitor"/>
    <property type="match status" value="4"/>
</dbReference>
<reference evidence="4 5" key="1">
    <citation type="submission" date="2010-05" db="EMBL/GenBank/DDBJ databases">
        <title>The Genome Sequence of Thecamonas trahens ATCC 50062.</title>
        <authorList>
            <consortium name="The Broad Institute Genome Sequencing Platform"/>
            <person name="Russ C."/>
            <person name="Cuomo C."/>
            <person name="Shea T."/>
            <person name="Young S.K."/>
            <person name="Zeng Q."/>
            <person name="Koehrsen M."/>
            <person name="Haas B."/>
            <person name="Borodovsky M."/>
            <person name="Guigo R."/>
            <person name="Alvarado L."/>
            <person name="Berlin A."/>
            <person name="Bochicchio J."/>
            <person name="Borenstein D."/>
            <person name="Chapman S."/>
            <person name="Chen Z."/>
            <person name="Freedman E."/>
            <person name="Gellesch M."/>
            <person name="Goldberg J."/>
            <person name="Griggs A."/>
            <person name="Gujja S."/>
            <person name="Heilman E."/>
            <person name="Heiman D."/>
            <person name="Hepburn T."/>
            <person name="Howarth C."/>
            <person name="Jen D."/>
            <person name="Larson L."/>
            <person name="Mehta T."/>
            <person name="Park D."/>
            <person name="Pearson M."/>
            <person name="Roberts A."/>
            <person name="Saif S."/>
            <person name="Shenoy N."/>
            <person name="Sisk P."/>
            <person name="Stolte C."/>
            <person name="Sykes S."/>
            <person name="Thomson T."/>
            <person name="Walk T."/>
            <person name="White J."/>
            <person name="Yandava C."/>
            <person name="Burger G."/>
            <person name="Gray M.W."/>
            <person name="Holland P.W.H."/>
            <person name="King N."/>
            <person name="Lang F.B.F."/>
            <person name="Roger A.J."/>
            <person name="Ruiz-Trillo I."/>
            <person name="Lander E."/>
            <person name="Nusbaum C."/>
        </authorList>
    </citation>
    <scope>NUCLEOTIDE SEQUENCE [LARGE SCALE GENOMIC DNA]</scope>
    <source>
        <strain evidence="4 5">ATCC 50062</strain>
    </source>
</reference>
<evidence type="ECO:0000259" key="3">
    <source>
        <dbReference type="Pfam" id="PF25372"/>
    </source>
</evidence>
<dbReference type="SUPFAM" id="SSF52047">
    <property type="entry name" value="RNI-like"/>
    <property type="match status" value="1"/>
</dbReference>
<dbReference type="InterPro" id="IPR032675">
    <property type="entry name" value="LRR_dom_sf"/>
</dbReference>
<evidence type="ECO:0000313" key="5">
    <source>
        <dbReference type="Proteomes" id="UP000054408"/>
    </source>
</evidence>
<dbReference type="InterPro" id="IPR057207">
    <property type="entry name" value="FBXL15_LRR"/>
</dbReference>
<evidence type="ECO:0000313" key="4">
    <source>
        <dbReference type="EMBL" id="KNC53366.1"/>
    </source>
</evidence>
<evidence type="ECO:0000256" key="1">
    <source>
        <dbReference type="ARBA" id="ARBA00022786"/>
    </source>
</evidence>
<feature type="compositionally biased region" description="Acidic residues" evidence="2">
    <location>
        <begin position="657"/>
        <end position="667"/>
    </location>
</feature>
<dbReference type="GO" id="GO:0005737">
    <property type="term" value="C:cytoplasm"/>
    <property type="evidence" value="ECO:0007669"/>
    <property type="project" value="TreeGrafter"/>
</dbReference>
<gene>
    <name evidence="4" type="ORF">AMSG_08869</name>
</gene>
<dbReference type="PANTHER" id="PTHR13382">
    <property type="entry name" value="MITOCHONDRIAL ATP SYNTHASE COUPLING FACTOR B"/>
    <property type="match status" value="1"/>
</dbReference>
<feature type="domain" description="F-box/LRR-repeat protein 15-like leucin rich repeat" evidence="3">
    <location>
        <begin position="172"/>
        <end position="334"/>
    </location>
</feature>
<protein>
    <recommendedName>
        <fullName evidence="3">F-box/LRR-repeat protein 15-like leucin rich repeat domain-containing protein</fullName>
    </recommendedName>
</protein>
<dbReference type="eggNOG" id="KOG1947">
    <property type="taxonomic scope" value="Eukaryota"/>
</dbReference>
<dbReference type="AlphaFoldDB" id="A0A0L0DMV3"/>
<dbReference type="Pfam" id="PF13516">
    <property type="entry name" value="LRR_6"/>
    <property type="match status" value="1"/>
</dbReference>
<feature type="region of interest" description="Disordered" evidence="2">
    <location>
        <begin position="694"/>
        <end position="779"/>
    </location>
</feature>
<dbReference type="InterPro" id="IPR001611">
    <property type="entry name" value="Leu-rich_rpt"/>
</dbReference>
<dbReference type="OrthoDB" id="10044893at2759"/>
<sequence>MPSLAHAMSLVNPTAPTPSATTTTAASAARGVSAVGPFLRLAVSSAQTAAAKAALPPDSARLLAAAAANGSAPATRAGSAHQLINLLHAAPAAAAAVLHRLSVSDLYALRATSKSARRLVDAARSWAHLPPELWPLRELSHSALIGWASSGPLALVTALDLSSCHAASEEMLLALARSTRALTRLILVATRGVTDAAVAALTAANTGLIAIRISRARALTDEGVMALVDAARDLERLELSYCPKLTDVSAKVVGGILAKLSWLVLDGLRKVSPEGVAALANAGQKYAHLSLTGLRGVDAPSLARLAPALAPAGHLCLASCPRLSAAGLRALALSPSFTPGTLVLRATGRDCSDAAAGLLHTSPQTAFASLATLDLSSCAGLDSAVIAHLATGTFPALTRLALEGHPRLGDANLSQLLLAAPALTSIALTGCRMLGDTSLSVLGSRGPGLVHLALAGAELATPAGFAALASGRALARCTLLDLANCCGLRGDGLRALAAAAPQLTELNVSGNTEVLAADVLAVLAALGPHMLRKLDASYTHAPAALEQPAVELDPQFVPSALPRMTELSFAGWPVVDAELLTAFARGPLPSAARSLTHLNLEACTQVDDESVRLVASALPHLSVVNFNWCTRVTDAGVVALVALTGPRPGRDGGSGGDDGDELGESDPFADDALSGFVGLSSFASAHHVASTSSATGIPAASPQPLASIAPTRSRSRSKSRSSAKPPAAGGQLPTSNGKKKHKKKRKTHQKSALGNRLVSVDSLVDDSGDGGDGGGGDKVSLPSVSSSLLSRIGLYGLHQLTDAALDALGLCRSLEQANIGSCPRLSEGGQQRLLHALPRVVLVYAEPRNP</sequence>
<dbReference type="InterPro" id="IPR050648">
    <property type="entry name" value="F-box_LRR-repeat"/>
</dbReference>
<keyword evidence="1" id="KW-0833">Ubl conjugation pathway</keyword>
<dbReference type="Pfam" id="PF25372">
    <property type="entry name" value="DUF7885"/>
    <property type="match status" value="1"/>
</dbReference>
<dbReference type="STRING" id="461836.A0A0L0DMV3"/>
<dbReference type="GeneID" id="25567459"/>
<feature type="region of interest" description="Disordered" evidence="2">
    <location>
        <begin position="644"/>
        <end position="667"/>
    </location>
</feature>
<evidence type="ECO:0000256" key="2">
    <source>
        <dbReference type="SAM" id="MobiDB-lite"/>
    </source>
</evidence>
<dbReference type="SMART" id="SM00367">
    <property type="entry name" value="LRR_CC"/>
    <property type="match status" value="11"/>
</dbReference>
<dbReference type="EMBL" id="GL349481">
    <property type="protein sequence ID" value="KNC53366.1"/>
    <property type="molecule type" value="Genomic_DNA"/>
</dbReference>
<proteinExistence type="predicted"/>